<sequence>MQLTRIRVYPVKSLAGTDVESARVNPWGLEDDRRWAIVDAGGTKVTAREVNGLLGLTAVGHADGVRLSDRAGSTLDVAFPSDGDAVAVTHKRQGTASAASAEADAWLTERMGGPLRLVWQPDPTARPIDPALGGLPGDTMTLADGAPLLLVNEASLDRLDGWLDTADRPLDVVRFRPNVVVDGLEAFAEDTWPFVTIGAVRFRTTMVCDRCVMTTIDPGTLERGSEPIRTLAKHRRWEGSTWFGTRLAPLDTGTIRVGDAVAPEW</sequence>
<reference evidence="2 3" key="1">
    <citation type="submission" date="2019-04" db="EMBL/GenBank/DDBJ databases">
        <authorList>
            <person name="Jiang L."/>
        </authorList>
    </citation>
    <scope>NUCLEOTIDE SEQUENCE [LARGE SCALE GENOMIC DNA]</scope>
    <source>
        <strain evidence="2 3">YIM 131861</strain>
    </source>
</reference>
<dbReference type="GO" id="GO:0030151">
    <property type="term" value="F:molybdenum ion binding"/>
    <property type="evidence" value="ECO:0007669"/>
    <property type="project" value="InterPro"/>
</dbReference>
<dbReference type="InterPro" id="IPR005302">
    <property type="entry name" value="MoCF_Sase_C"/>
</dbReference>
<dbReference type="PANTHER" id="PTHR14237">
    <property type="entry name" value="MOLYBDOPTERIN COFACTOR SULFURASE MOSC"/>
    <property type="match status" value="1"/>
</dbReference>
<dbReference type="InterPro" id="IPR011037">
    <property type="entry name" value="Pyrv_Knase-like_insert_dom_sf"/>
</dbReference>
<dbReference type="InterPro" id="IPR005303">
    <property type="entry name" value="MOCOS_middle"/>
</dbReference>
<evidence type="ECO:0000313" key="2">
    <source>
        <dbReference type="EMBL" id="THG36145.1"/>
    </source>
</evidence>
<dbReference type="GO" id="GO:0003824">
    <property type="term" value="F:catalytic activity"/>
    <property type="evidence" value="ECO:0007669"/>
    <property type="project" value="InterPro"/>
</dbReference>
<dbReference type="GO" id="GO:0030170">
    <property type="term" value="F:pyridoxal phosphate binding"/>
    <property type="evidence" value="ECO:0007669"/>
    <property type="project" value="InterPro"/>
</dbReference>
<dbReference type="PANTHER" id="PTHR14237:SF19">
    <property type="entry name" value="MITOCHONDRIAL AMIDOXIME REDUCING COMPONENT 1"/>
    <property type="match status" value="1"/>
</dbReference>
<evidence type="ECO:0000259" key="1">
    <source>
        <dbReference type="PROSITE" id="PS51340"/>
    </source>
</evidence>
<organism evidence="2 3">
    <name type="scientific">Orlajensenia flava</name>
    <dbReference type="NCBI Taxonomy" id="2565934"/>
    <lineage>
        <taxon>Bacteria</taxon>
        <taxon>Bacillati</taxon>
        <taxon>Actinomycetota</taxon>
        <taxon>Actinomycetes</taxon>
        <taxon>Micrococcales</taxon>
        <taxon>Microbacteriaceae</taxon>
        <taxon>Orlajensenia</taxon>
    </lineage>
</organism>
<keyword evidence="3" id="KW-1185">Reference proteome</keyword>
<dbReference type="RefSeq" id="WP_136421380.1">
    <property type="nucleotide sequence ID" value="NZ_SSSN01000002.1"/>
</dbReference>
<name>A0A4S4G164_9MICO</name>
<evidence type="ECO:0000313" key="3">
    <source>
        <dbReference type="Proteomes" id="UP000307380"/>
    </source>
</evidence>
<accession>A0A4S4G164</accession>
<dbReference type="SUPFAM" id="SSF141673">
    <property type="entry name" value="MOSC N-terminal domain-like"/>
    <property type="match status" value="1"/>
</dbReference>
<comment type="caution">
    <text evidence="2">The sequence shown here is derived from an EMBL/GenBank/DDBJ whole genome shotgun (WGS) entry which is preliminary data.</text>
</comment>
<dbReference type="EMBL" id="SSSN01000002">
    <property type="protein sequence ID" value="THG36145.1"/>
    <property type="molecule type" value="Genomic_DNA"/>
</dbReference>
<dbReference type="OrthoDB" id="9793178at2"/>
<proteinExistence type="predicted"/>
<feature type="domain" description="MOSC" evidence="1">
    <location>
        <begin position="115"/>
        <end position="264"/>
    </location>
</feature>
<dbReference type="PROSITE" id="PS51340">
    <property type="entry name" value="MOSC"/>
    <property type="match status" value="1"/>
</dbReference>
<dbReference type="SUPFAM" id="SSF50800">
    <property type="entry name" value="PK beta-barrel domain-like"/>
    <property type="match status" value="1"/>
</dbReference>
<protein>
    <submittedName>
        <fullName evidence="2">MOSC domain-containing protein</fullName>
    </submittedName>
</protein>
<dbReference type="Pfam" id="PF03473">
    <property type="entry name" value="MOSC"/>
    <property type="match status" value="1"/>
</dbReference>
<dbReference type="Pfam" id="PF03476">
    <property type="entry name" value="MOSC_N"/>
    <property type="match status" value="1"/>
</dbReference>
<gene>
    <name evidence="2" type="ORF">E6C70_00960</name>
</gene>
<dbReference type="Proteomes" id="UP000307380">
    <property type="component" value="Unassembled WGS sequence"/>
</dbReference>
<dbReference type="AlphaFoldDB" id="A0A4S4G164"/>